<dbReference type="Pfam" id="PF06970">
    <property type="entry name" value="RepA_N"/>
    <property type="match status" value="1"/>
</dbReference>
<reference evidence="2 3" key="1">
    <citation type="submission" date="2019-07" db="EMBL/GenBank/DDBJ databases">
        <title>antibiotic susceptibility of plant-derived lactic acid bacteria.</title>
        <authorList>
            <person name="Sugiyama M."/>
            <person name="Noda M."/>
        </authorList>
    </citation>
    <scope>NUCLEOTIDE SEQUENCE [LARGE SCALE GENOMIC DNA]</scope>
    <source>
        <strain evidence="2 3">15-1A</strain>
        <plasmid evidence="3">pem15-1a-3 dna</plasmid>
    </source>
</reference>
<geneLocation type="plasmid" evidence="3">
    <name>pem15-1a-3 dna</name>
</geneLocation>
<dbReference type="InterPro" id="IPR010724">
    <property type="entry name" value="RepA_N"/>
</dbReference>
<feature type="domain" description="Replication initiator A N-terminal" evidence="1">
    <location>
        <begin position="10"/>
        <end position="80"/>
    </location>
</feature>
<evidence type="ECO:0000313" key="2">
    <source>
        <dbReference type="EMBL" id="BBM16388.1"/>
    </source>
</evidence>
<name>A0AAI8WF99_ENTMU</name>
<proteinExistence type="predicted"/>
<organism evidence="2 3">
    <name type="scientific">Enterococcus mundtii</name>
    <dbReference type="NCBI Taxonomy" id="53346"/>
    <lineage>
        <taxon>Bacteria</taxon>
        <taxon>Bacillati</taxon>
        <taxon>Bacillota</taxon>
        <taxon>Bacilli</taxon>
        <taxon>Lactobacillales</taxon>
        <taxon>Enterococcaceae</taxon>
        <taxon>Enterococcus</taxon>
    </lineage>
</organism>
<evidence type="ECO:0000313" key="3">
    <source>
        <dbReference type="Proteomes" id="UP000509460"/>
    </source>
</evidence>
<evidence type="ECO:0000259" key="1">
    <source>
        <dbReference type="Pfam" id="PF06970"/>
    </source>
</evidence>
<protein>
    <submittedName>
        <fullName evidence="2">Replication initiator protein A domain protein</fullName>
    </submittedName>
</protein>
<accession>A0AAI8WF99</accession>
<sequence>MEVSNVRVYYKLKEIYWEKYFKLTNDSKIAYMLLKNRFDYSVKNNWVDEEDNIYFIFTVSELMRFLRCREGKVSKIKRELEEVGLLKQKKGRIHEENGHIKSTPNLLYLGKPQVTTEDVFQIVEEEQNQATVFAEIADNLFYSSNNSLDTNRHNIATEKDQLQDQLLLDNFESIMKDNSIATFVPEKVLHLIKIFSSNFVEAQKTVKAIHNAKAKAEKETSTVVIFEDIGNYGIDAANELYKTILKAYQKQKTEKVDNIHNLIFVYVKNWFIEYPIATKKI</sequence>
<dbReference type="AlphaFoldDB" id="A0AAI8WF99"/>
<dbReference type="EMBL" id="AP019813">
    <property type="protein sequence ID" value="BBM16388.1"/>
    <property type="molecule type" value="Genomic_DNA"/>
</dbReference>
<dbReference type="RefSeq" id="WP_178946925.1">
    <property type="nucleotide sequence ID" value="NZ_AP019813.1"/>
</dbReference>
<dbReference type="Proteomes" id="UP000509460">
    <property type="component" value="Plasmid pEM15-1A-3"/>
</dbReference>
<gene>
    <name evidence="2" type="primary">repA</name>
    <name evidence="2" type="ORF">EM151A_6044</name>
</gene>
<keyword evidence="2" id="KW-0614">Plasmid</keyword>